<dbReference type="OrthoDB" id="3366231at2759"/>
<evidence type="ECO:0000256" key="2">
    <source>
        <dbReference type="SAM" id="MobiDB-lite"/>
    </source>
</evidence>
<dbReference type="PANTHER" id="PTHR10492">
    <property type="match status" value="1"/>
</dbReference>
<dbReference type="InterPro" id="IPR025476">
    <property type="entry name" value="Helitron_helicase-like"/>
</dbReference>
<dbReference type="OMA" id="DECELCE"/>
<reference evidence="6 7" key="1">
    <citation type="journal article" date="2012" name="Eukaryot. Cell">
        <title>Genome sequence of the Trichosporon asahii environmental strain CBS 8904.</title>
        <authorList>
            <person name="Yang R.Y."/>
            <person name="Li H.T."/>
            <person name="Zhu H."/>
            <person name="Zhou G.P."/>
            <person name="Wang M."/>
            <person name="Wang L."/>
        </authorList>
    </citation>
    <scope>NUCLEOTIDE SEQUENCE [LARGE SCALE GENOMIC DNA]</scope>
    <source>
        <strain evidence="6 7">CBS 8904</strain>
    </source>
</reference>
<comment type="caution">
    <text evidence="6">The sequence shown here is derived from an EMBL/GenBank/DDBJ whole genome shotgun (WGS) entry which is preliminary data.</text>
</comment>
<dbReference type="GO" id="GO:0043139">
    <property type="term" value="F:5'-3' DNA helicase activity"/>
    <property type="evidence" value="ECO:0007669"/>
    <property type="project" value="UniProtKB-EC"/>
</dbReference>
<evidence type="ECO:0000259" key="3">
    <source>
        <dbReference type="Pfam" id="PF05970"/>
    </source>
</evidence>
<proteinExistence type="inferred from homology"/>
<dbReference type="Pfam" id="PF05970">
    <property type="entry name" value="PIF1"/>
    <property type="match status" value="1"/>
</dbReference>
<feature type="region of interest" description="Disordered" evidence="2">
    <location>
        <begin position="1773"/>
        <end position="1795"/>
    </location>
</feature>
<dbReference type="InterPro" id="IPR049163">
    <property type="entry name" value="Pif1-like_2B_dom"/>
</dbReference>
<keyword evidence="1" id="KW-0378">Hydrolase</keyword>
<dbReference type="Pfam" id="PF14214">
    <property type="entry name" value="Helitron_like_N"/>
    <property type="match status" value="1"/>
</dbReference>
<protein>
    <recommendedName>
        <fullName evidence="1">ATP-dependent DNA helicase</fullName>
        <ecNumber evidence="1">5.6.2.3</ecNumber>
    </recommendedName>
</protein>
<dbReference type="InParanoid" id="K1VJ62"/>
<keyword evidence="1" id="KW-0233">DNA recombination</keyword>
<dbReference type="GO" id="GO:0006310">
    <property type="term" value="P:DNA recombination"/>
    <property type="evidence" value="ECO:0007669"/>
    <property type="project" value="UniProtKB-KW"/>
</dbReference>
<dbReference type="eggNOG" id="KOG0987">
    <property type="taxonomic scope" value="Eukaryota"/>
</dbReference>
<evidence type="ECO:0000259" key="5">
    <source>
        <dbReference type="Pfam" id="PF21530"/>
    </source>
</evidence>
<keyword evidence="1" id="KW-0547">Nucleotide-binding</keyword>
<comment type="cofactor">
    <cofactor evidence="1">
        <name>Mg(2+)</name>
        <dbReference type="ChEBI" id="CHEBI:18420"/>
    </cofactor>
</comment>
<keyword evidence="1" id="KW-0227">DNA damage</keyword>
<keyword evidence="7" id="KW-1185">Reference proteome</keyword>
<dbReference type="InterPro" id="IPR027417">
    <property type="entry name" value="P-loop_NTPase"/>
</dbReference>
<dbReference type="STRING" id="1220162.K1VJ62"/>
<keyword evidence="1" id="KW-0067">ATP-binding</keyword>
<dbReference type="Proteomes" id="UP000006757">
    <property type="component" value="Unassembled WGS sequence"/>
</dbReference>
<keyword evidence="1" id="KW-0234">DNA repair</keyword>
<evidence type="ECO:0000259" key="4">
    <source>
        <dbReference type="Pfam" id="PF14214"/>
    </source>
</evidence>
<evidence type="ECO:0000256" key="1">
    <source>
        <dbReference type="RuleBase" id="RU363044"/>
    </source>
</evidence>
<dbReference type="HOGENOM" id="CLU_001324_0_3_1"/>
<dbReference type="GO" id="GO:0005524">
    <property type="term" value="F:ATP binding"/>
    <property type="evidence" value="ECO:0007669"/>
    <property type="project" value="UniProtKB-KW"/>
</dbReference>
<dbReference type="GO" id="GO:0000723">
    <property type="term" value="P:telomere maintenance"/>
    <property type="evidence" value="ECO:0007669"/>
    <property type="project" value="InterPro"/>
</dbReference>
<organism evidence="6 7">
    <name type="scientific">Trichosporon asahii var. asahii (strain CBS 8904)</name>
    <name type="common">Yeast</name>
    <dbReference type="NCBI Taxonomy" id="1220162"/>
    <lineage>
        <taxon>Eukaryota</taxon>
        <taxon>Fungi</taxon>
        <taxon>Dikarya</taxon>
        <taxon>Basidiomycota</taxon>
        <taxon>Agaricomycotina</taxon>
        <taxon>Tremellomycetes</taxon>
        <taxon>Trichosporonales</taxon>
        <taxon>Trichosporonaceae</taxon>
        <taxon>Trichosporon</taxon>
    </lineage>
</organism>
<keyword evidence="1" id="KW-0347">Helicase</keyword>
<feature type="region of interest" description="Disordered" evidence="2">
    <location>
        <begin position="1821"/>
        <end position="1843"/>
    </location>
</feature>
<dbReference type="GO" id="GO:0006281">
    <property type="term" value="P:DNA repair"/>
    <property type="evidence" value="ECO:0007669"/>
    <property type="project" value="UniProtKB-KW"/>
</dbReference>
<dbReference type="GO" id="GO:0016887">
    <property type="term" value="F:ATP hydrolysis activity"/>
    <property type="evidence" value="ECO:0007669"/>
    <property type="project" value="RHEA"/>
</dbReference>
<accession>K1VJ62</accession>
<feature type="region of interest" description="Disordered" evidence="2">
    <location>
        <begin position="43"/>
        <end position="139"/>
    </location>
</feature>
<feature type="region of interest" description="Disordered" evidence="2">
    <location>
        <begin position="1855"/>
        <end position="1876"/>
    </location>
</feature>
<comment type="similarity">
    <text evidence="1">Belongs to the helicase family.</text>
</comment>
<evidence type="ECO:0000313" key="6">
    <source>
        <dbReference type="EMBL" id="EKC99161.1"/>
    </source>
</evidence>
<evidence type="ECO:0000313" key="7">
    <source>
        <dbReference type="Proteomes" id="UP000006757"/>
    </source>
</evidence>
<dbReference type="PANTHER" id="PTHR10492:SF57">
    <property type="entry name" value="ATP-DEPENDENT DNA HELICASE"/>
    <property type="match status" value="1"/>
</dbReference>
<dbReference type="InterPro" id="IPR010285">
    <property type="entry name" value="DNA_helicase_pif1-like_DEAD"/>
</dbReference>
<dbReference type="EMBL" id="AMBO01000375">
    <property type="protein sequence ID" value="EKC99161.1"/>
    <property type="molecule type" value="Genomic_DNA"/>
</dbReference>
<feature type="domain" description="Helitron helicase-like" evidence="4">
    <location>
        <begin position="450"/>
        <end position="631"/>
    </location>
</feature>
<dbReference type="Gene3D" id="3.40.50.300">
    <property type="entry name" value="P-loop containing nucleotide triphosphate hydrolases"/>
    <property type="match status" value="1"/>
</dbReference>
<dbReference type="EC" id="5.6.2.3" evidence="1"/>
<feature type="domain" description="DNA helicase Pif1-like 2B" evidence="5">
    <location>
        <begin position="1420"/>
        <end position="1464"/>
    </location>
</feature>
<comment type="catalytic activity">
    <reaction evidence="1">
        <text>ATP + H2O = ADP + phosphate + H(+)</text>
        <dbReference type="Rhea" id="RHEA:13065"/>
        <dbReference type="ChEBI" id="CHEBI:15377"/>
        <dbReference type="ChEBI" id="CHEBI:15378"/>
        <dbReference type="ChEBI" id="CHEBI:30616"/>
        <dbReference type="ChEBI" id="CHEBI:43474"/>
        <dbReference type="ChEBI" id="CHEBI:456216"/>
        <dbReference type="EC" id="5.6.2.3"/>
    </reaction>
</comment>
<dbReference type="SUPFAM" id="SSF52540">
    <property type="entry name" value="P-loop containing nucleoside triphosphate hydrolases"/>
    <property type="match status" value="2"/>
</dbReference>
<feature type="domain" description="DNA helicase Pif1-like DEAD-box helicase" evidence="3">
    <location>
        <begin position="1105"/>
        <end position="1316"/>
    </location>
</feature>
<sequence>MAPCHVTGGCVRCVRYRQAAVILVGSVSMSFAQLIHPMPVLRRSSRTPRPREVFSPLPVATPRRRKQPSSTPRRETLLPTPASSSAAAGPSSTQRVTDEAPVCTAPLPTPPPTLNASTPPVVVPPRRSERRNLGTPAPRFEIPVHVPRQRQPRPVEPDGESDIEDIVPDVETADAEEEGIWVTPLARDPAEALPELHYLGPMNREPDRRQALEAEYQLTADAREFRQNIRAYNNAFAFTSLGTSGPADPIMRTAGPPVFKVGGELYHRIGSLLPRDDSDPQFLQAYILDGSEAARSRTYSLRQSTIRVIESTLQRVNPYVRVLLDSRERLLAAGLDSVHLVVRTLEPQAASRDANRYNRPTVSEVALLLERGSEYQRHERDIIVHRRDGGLQRVREDHSAFLPLRFVLLLPFGSQGWTRGLPTGLLHGFIAEPQERIGRGNTPYISLRDWYTFHLHTRANVAAPSLHYGGMLFQEFVVTGYACVEQKELGYLDFNAQTRRMETMNRVREAVSSGAALRHIGTRRILSPQKVGGPRYMASQYNDCMAIVRALGNPTLFITFTCNSKWQEIQENLLPEQSADARPDLVARVFYLKLKQLLEDLWDNEVLGKVIGGCHVVEYQKRGLPHAHILLILERRARPATATDIDNIVSAELPDPETEPELWHTVTSTLLHAPCGTLNPDRPCMIEKNGRKRCKSHYPKPFEEETRFDEEAFPMYRRLDNGRGYVDQRTGFRYTNRWVVPHNRWLTKKYKAHINVEIASTLSSVKYLFKYIHKGNTRQAFRVSEHEPVTANEIRDYLDGRYIGPAEACWRLFKFPITKHEPAVITLDVHLPGEQLVSFNDFDDPTHFLENARKSKLVEFFRYCASHPREVENLLYIDCPAKLVWKSHGGGWKRRERFVGRGGDTVGRMRHIVPTAGEVRETIWIGLTPQLFYLRQLLLNVRAPTSFEFLRTVEGAVFDTYKEACQARGLLEDDSEYDTCLNEAYTFQNDHAFRRLFMTIVISCSPTDVRALLDRHRAQLMGGCEHRLKNDYDIQHPTPDQIWDLALTDLESIAEQHGKTMEDLDLPTPQHLLGGLQQGRLIAEELDYDRDRQQEIYDWGMAMANRDQANAINRVMDSVVNGRGELFFLDGPGGTGKTFVESLCLAKVRAMGKIALPVASSGVAALLLDGGRTAHSRFDIPLDVSPDSACHVSYQSRKAELFRRTDLIVWDEAVMQHNDCFYAVDRMLRDVRKNEDMPFGGITVLFAGDLRQCLPVVKNATRGEVIAATISRSRFWGSVTTLPLTINMRLSDADDPATKQYGEWLLEVGEGRTVTRTNGIALSPSVKVLAHSGPVSGVDAWERDIFSGVRELNVLENPENLHLDDCAAYFSSRVILAPYNKTVDELNRQMLNSLPGEMRTYLSADRAIMEDDAEYELPVEILNTIDMRGHGPHEVCLKRGCPIILLRNLDPANGLCNGTRLIVLSPKSTVLRCRVISGSAKDREVFIPRMGLDEKPTAGMPFTLRRVQFPVRLAFGMSINKAQGQSLDHVGVDLTTPVFSHGQLGAAATREQRYKRATHNAAASVLPTLPSFTMSTNNATALCHASMDTTLIVDAIETPPGARPRSMLRRISFKVLFDANPEPELFQLTLWAANPPVPGQAIRVSATIAHNGLPDTVPCLNAIIMETFPWADPSDIPGLQPVIMRVQGLVRPLPEGVMPPATPEVKQFMLSGEVYEDDTYKPFYFIIEIPAIRRWKNTAAPAVGTNVGIMGKLLRREAMGMFVVETMQLDLPRRGLTSAPPTPASAGRDRAAQRRADRLRARNENNTVQVMADDIEEVPAASQSSVVGTPNAIAGPSRSSQSTPVVADVVFVEPVTPSPTVPPKRMSKRKSMDPEL</sequence>
<name>K1VJ62_TRIAC</name>
<feature type="compositionally biased region" description="Low complexity" evidence="2">
    <location>
        <begin position="77"/>
        <end position="93"/>
    </location>
</feature>
<dbReference type="Pfam" id="PF21530">
    <property type="entry name" value="Pif1_2B_dom"/>
    <property type="match status" value="1"/>
</dbReference>
<gene>
    <name evidence="6" type="ORF">A1Q2_06565</name>
</gene>